<dbReference type="STRING" id="71717.A0A4Y7SQQ0"/>
<reference evidence="2 3" key="1">
    <citation type="journal article" date="2019" name="Nat. Ecol. Evol.">
        <title>Megaphylogeny resolves global patterns of mushroom evolution.</title>
        <authorList>
            <person name="Varga T."/>
            <person name="Krizsan K."/>
            <person name="Foldi C."/>
            <person name="Dima B."/>
            <person name="Sanchez-Garcia M."/>
            <person name="Sanchez-Ramirez S."/>
            <person name="Szollosi G.J."/>
            <person name="Szarkandi J.G."/>
            <person name="Papp V."/>
            <person name="Albert L."/>
            <person name="Andreopoulos W."/>
            <person name="Angelini C."/>
            <person name="Antonin V."/>
            <person name="Barry K.W."/>
            <person name="Bougher N.L."/>
            <person name="Buchanan P."/>
            <person name="Buyck B."/>
            <person name="Bense V."/>
            <person name="Catcheside P."/>
            <person name="Chovatia M."/>
            <person name="Cooper J."/>
            <person name="Damon W."/>
            <person name="Desjardin D."/>
            <person name="Finy P."/>
            <person name="Geml J."/>
            <person name="Haridas S."/>
            <person name="Hughes K."/>
            <person name="Justo A."/>
            <person name="Karasinski D."/>
            <person name="Kautmanova I."/>
            <person name="Kiss B."/>
            <person name="Kocsube S."/>
            <person name="Kotiranta H."/>
            <person name="LaButti K.M."/>
            <person name="Lechner B.E."/>
            <person name="Liimatainen K."/>
            <person name="Lipzen A."/>
            <person name="Lukacs Z."/>
            <person name="Mihaltcheva S."/>
            <person name="Morgado L.N."/>
            <person name="Niskanen T."/>
            <person name="Noordeloos M.E."/>
            <person name="Ohm R.A."/>
            <person name="Ortiz-Santana B."/>
            <person name="Ovrebo C."/>
            <person name="Racz N."/>
            <person name="Riley R."/>
            <person name="Savchenko A."/>
            <person name="Shiryaev A."/>
            <person name="Soop K."/>
            <person name="Spirin V."/>
            <person name="Szebenyi C."/>
            <person name="Tomsovsky M."/>
            <person name="Tulloss R.E."/>
            <person name="Uehling J."/>
            <person name="Grigoriev I.V."/>
            <person name="Vagvolgyi C."/>
            <person name="Papp T."/>
            <person name="Martin F.M."/>
            <person name="Miettinen O."/>
            <person name="Hibbett D.S."/>
            <person name="Nagy L.G."/>
        </authorList>
    </citation>
    <scope>NUCLEOTIDE SEQUENCE [LARGE SCALE GENOMIC DNA]</scope>
    <source>
        <strain evidence="2 3">FP101781</strain>
    </source>
</reference>
<feature type="compositionally biased region" description="Polar residues" evidence="1">
    <location>
        <begin position="312"/>
        <end position="327"/>
    </location>
</feature>
<feature type="region of interest" description="Disordered" evidence="1">
    <location>
        <begin position="221"/>
        <end position="371"/>
    </location>
</feature>
<dbReference type="OrthoDB" id="3257613at2759"/>
<name>A0A4Y7SQQ0_COPMI</name>
<evidence type="ECO:0000256" key="1">
    <source>
        <dbReference type="SAM" id="MobiDB-lite"/>
    </source>
</evidence>
<feature type="compositionally biased region" description="Acidic residues" evidence="1">
    <location>
        <begin position="269"/>
        <end position="278"/>
    </location>
</feature>
<evidence type="ECO:0008006" key="4">
    <source>
        <dbReference type="Google" id="ProtNLM"/>
    </source>
</evidence>
<feature type="compositionally biased region" description="Basic and acidic residues" evidence="1">
    <location>
        <begin position="285"/>
        <end position="303"/>
    </location>
</feature>
<protein>
    <recommendedName>
        <fullName evidence="4">CxC2-like cysteine cluster KDZ transposase-associated domain-containing protein</fullName>
    </recommendedName>
</protein>
<gene>
    <name evidence="2" type="ORF">FA13DRAFT_1714812</name>
</gene>
<feature type="compositionally biased region" description="Acidic residues" evidence="1">
    <location>
        <begin position="221"/>
        <end position="240"/>
    </location>
</feature>
<comment type="caution">
    <text evidence="2">The sequence shown here is derived from an EMBL/GenBank/DDBJ whole genome shotgun (WGS) entry which is preliminary data.</text>
</comment>
<dbReference type="EMBL" id="QPFP01000069">
    <property type="protein sequence ID" value="TEB24186.1"/>
    <property type="molecule type" value="Genomic_DNA"/>
</dbReference>
<accession>A0A4Y7SQQ0</accession>
<dbReference type="AlphaFoldDB" id="A0A4Y7SQQ0"/>
<sequence>MNTNTQQNFGQLVPPQFNPTVLQHKFSDSAQQKFINVCSFFAPQAWVEKRYAEFRAALKTYVFTRRKVGLLIHWQNMLSVSDINFNSLGHGYLTMQLQENIKLQERVVQENVFKATPIRPPDSSPPAWLGKHVPVDPKNPEGPMCIVNATYHPNPAGPTDTDDETWECPTRACRTAGLAPFVCPIANEDMVPGSLIDLSGESSSGDKAIDVARFVEADEGLEYTADGDDNDPDYVDEGDSPESLQSPSSKPMAPSKKRVRVESHILSDSESESEDGDMDLPSSPFKHETISHFTHTKEIEVFKSPRKPRLASGTTPSTGAPNPQPETFHQDHPHPNSPWDSTNLEKAQRSKKAQDEEGGDGKEKKKWKRTNVDNPLLESTGMMNIFLEEFLWQEGPGDCLDNPQCSRCKVHVVLGFEGQIPIGKRAVRCRDYRPGCVSAYEFLIVLWHGTNNSWNIVQKKATQQEKMEGVDGKVHFYEQQWKWMWIVHEWRALCMLKRFARGYDPNGVEAVEEGTCAIDCPACPYPGINMPKWENIPKAKWYVESL</sequence>
<keyword evidence="3" id="KW-1185">Reference proteome</keyword>
<proteinExistence type="predicted"/>
<evidence type="ECO:0000313" key="2">
    <source>
        <dbReference type="EMBL" id="TEB24186.1"/>
    </source>
</evidence>
<feature type="compositionally biased region" description="Basic and acidic residues" evidence="1">
    <location>
        <begin position="346"/>
        <end position="363"/>
    </location>
</feature>
<evidence type="ECO:0000313" key="3">
    <source>
        <dbReference type="Proteomes" id="UP000298030"/>
    </source>
</evidence>
<dbReference type="Proteomes" id="UP000298030">
    <property type="component" value="Unassembled WGS sequence"/>
</dbReference>
<organism evidence="2 3">
    <name type="scientific">Coprinellus micaceus</name>
    <name type="common">Glistening ink-cap mushroom</name>
    <name type="synonym">Coprinus micaceus</name>
    <dbReference type="NCBI Taxonomy" id="71717"/>
    <lineage>
        <taxon>Eukaryota</taxon>
        <taxon>Fungi</taxon>
        <taxon>Dikarya</taxon>
        <taxon>Basidiomycota</taxon>
        <taxon>Agaricomycotina</taxon>
        <taxon>Agaricomycetes</taxon>
        <taxon>Agaricomycetidae</taxon>
        <taxon>Agaricales</taxon>
        <taxon>Agaricineae</taxon>
        <taxon>Psathyrellaceae</taxon>
        <taxon>Coprinellus</taxon>
    </lineage>
</organism>